<keyword evidence="5" id="KW-1185">Reference proteome</keyword>
<geneLocation type="plasmid" evidence="4 5">
    <name>pILYOP01</name>
</geneLocation>
<gene>
    <name evidence="4" type="ordered locus">Ilyop_2103</name>
</gene>
<dbReference type="Proteomes" id="UP000006875">
    <property type="component" value="Plasmid pILYOP01"/>
</dbReference>
<accession>E3HBV7</accession>
<dbReference type="InterPro" id="IPR001303">
    <property type="entry name" value="Aldolase_II/adducin_N"/>
</dbReference>
<dbReference type="PANTHER" id="PTHR22789">
    <property type="entry name" value="FUCULOSE PHOSPHATE ALDOLASE"/>
    <property type="match status" value="1"/>
</dbReference>
<dbReference type="InterPro" id="IPR050197">
    <property type="entry name" value="Aldolase_class_II_sugar_metab"/>
</dbReference>
<name>E3HBV7_ILYPC</name>
<dbReference type="Pfam" id="PF00596">
    <property type="entry name" value="Aldolase_II"/>
    <property type="match status" value="1"/>
</dbReference>
<dbReference type="Gene3D" id="3.40.225.10">
    <property type="entry name" value="Class II aldolase/adducin N-terminal domain"/>
    <property type="match status" value="1"/>
</dbReference>
<dbReference type="GO" id="GO:0005829">
    <property type="term" value="C:cytosol"/>
    <property type="evidence" value="ECO:0007669"/>
    <property type="project" value="TreeGrafter"/>
</dbReference>
<dbReference type="GO" id="GO:0046872">
    <property type="term" value="F:metal ion binding"/>
    <property type="evidence" value="ECO:0007669"/>
    <property type="project" value="UniProtKB-KW"/>
</dbReference>
<sequence>MDKLLMKKYENAIWIGKSLFERGRATGSSANMSFIHEEKIYITGTGTCFGRLAVEDFAVIDSRGNHVSGARPSKELPLHQILYKKDEGIKAVLHTHSFYSTIWSCLDHENTNDVIPEYTPYLKMKLGKVGLIPYAKPGTRELFDSFRENIGESNGYLLKNHGVILGHKDLMSSFYTLEELEDSAQIAWGLRNENQPKISELK</sequence>
<keyword evidence="4" id="KW-0614">Plasmid</keyword>
<evidence type="ECO:0000256" key="1">
    <source>
        <dbReference type="ARBA" id="ARBA00022723"/>
    </source>
</evidence>
<proteinExistence type="predicted"/>
<dbReference type="RefSeq" id="WP_013388531.1">
    <property type="nucleotide sequence ID" value="NC_014633.1"/>
</dbReference>
<dbReference type="AlphaFoldDB" id="E3HBV7"/>
<dbReference type="SUPFAM" id="SSF53639">
    <property type="entry name" value="AraD/HMP-PK domain-like"/>
    <property type="match status" value="1"/>
</dbReference>
<dbReference type="GO" id="GO:0016832">
    <property type="term" value="F:aldehyde-lyase activity"/>
    <property type="evidence" value="ECO:0007669"/>
    <property type="project" value="TreeGrafter"/>
</dbReference>
<keyword evidence="2" id="KW-0456">Lyase</keyword>
<dbReference type="InterPro" id="IPR036409">
    <property type="entry name" value="Aldolase_II/adducin_N_sf"/>
</dbReference>
<dbReference type="EMBL" id="CP002282">
    <property type="protein sequence ID" value="ADO83869.1"/>
    <property type="molecule type" value="Genomic_DNA"/>
</dbReference>
<dbReference type="KEGG" id="ipo:Ilyop_2103"/>
<feature type="domain" description="Class II aldolase/adducin N-terminal" evidence="3">
    <location>
        <begin position="10"/>
        <end position="188"/>
    </location>
</feature>
<dbReference type="PANTHER" id="PTHR22789:SF0">
    <property type="entry name" value="3-OXO-TETRONATE 4-PHOSPHATE DECARBOXYLASE-RELATED"/>
    <property type="match status" value="1"/>
</dbReference>
<evidence type="ECO:0000313" key="4">
    <source>
        <dbReference type="EMBL" id="ADO83869.1"/>
    </source>
</evidence>
<evidence type="ECO:0000313" key="5">
    <source>
        <dbReference type="Proteomes" id="UP000006875"/>
    </source>
</evidence>
<dbReference type="HOGENOM" id="CLU_006033_3_2_0"/>
<protein>
    <submittedName>
        <fullName evidence="4">Class II aldolase/adducin family protein</fullName>
    </submittedName>
</protein>
<dbReference type="SMART" id="SM01007">
    <property type="entry name" value="Aldolase_II"/>
    <property type="match status" value="1"/>
</dbReference>
<reference evidence="4 5" key="1">
    <citation type="journal article" date="2010" name="Stand. Genomic Sci.">
        <title>Complete genome sequence of Ilyobacter polytropus type strain (CuHbu1).</title>
        <authorList>
            <person name="Sikorski J."/>
            <person name="Chertkov O."/>
            <person name="Lapidus A."/>
            <person name="Nolan M."/>
            <person name="Lucas S."/>
            <person name="Del Rio T.G."/>
            <person name="Tice H."/>
            <person name="Cheng J.F."/>
            <person name="Tapia R."/>
            <person name="Han C."/>
            <person name="Goodwin L."/>
            <person name="Pitluck S."/>
            <person name="Liolios K."/>
            <person name="Ivanova N."/>
            <person name="Mavromatis K."/>
            <person name="Mikhailova N."/>
            <person name="Pati A."/>
            <person name="Chen A."/>
            <person name="Palaniappan K."/>
            <person name="Land M."/>
            <person name="Hauser L."/>
            <person name="Chang Y.J."/>
            <person name="Jeffries C.D."/>
            <person name="Brambilla E."/>
            <person name="Yasawong M."/>
            <person name="Rohde M."/>
            <person name="Pukall R."/>
            <person name="Spring S."/>
            <person name="Goker M."/>
            <person name="Woyke T."/>
            <person name="Bristow J."/>
            <person name="Eisen J.A."/>
            <person name="Markowitz V."/>
            <person name="Hugenholtz P."/>
            <person name="Kyrpides N.C."/>
            <person name="Klenk H.P."/>
        </authorList>
    </citation>
    <scope>NUCLEOTIDE SEQUENCE [LARGE SCALE GENOMIC DNA]</scope>
    <source>
        <strain evidence="5">ATCC 51220 / DSM 2926 / LMG 16218 / CuHBu1</strain>
        <plasmid evidence="5">pILYOP01</plasmid>
    </source>
</reference>
<evidence type="ECO:0000256" key="2">
    <source>
        <dbReference type="ARBA" id="ARBA00023239"/>
    </source>
</evidence>
<dbReference type="GO" id="GO:0019323">
    <property type="term" value="P:pentose catabolic process"/>
    <property type="evidence" value="ECO:0007669"/>
    <property type="project" value="TreeGrafter"/>
</dbReference>
<keyword evidence="1" id="KW-0479">Metal-binding</keyword>
<evidence type="ECO:0000259" key="3">
    <source>
        <dbReference type="SMART" id="SM01007"/>
    </source>
</evidence>
<organism evidence="4 5">
    <name type="scientific">Ilyobacter polytropus (strain ATCC 51220 / DSM 2926 / LMG 16218 / CuHBu1)</name>
    <dbReference type="NCBI Taxonomy" id="572544"/>
    <lineage>
        <taxon>Bacteria</taxon>
        <taxon>Fusobacteriati</taxon>
        <taxon>Fusobacteriota</taxon>
        <taxon>Fusobacteriia</taxon>
        <taxon>Fusobacteriales</taxon>
        <taxon>Fusobacteriaceae</taxon>
        <taxon>Ilyobacter</taxon>
    </lineage>
</organism>